<feature type="domain" description="ATPase AAA-type core" evidence="6">
    <location>
        <begin position="5"/>
        <end position="113"/>
    </location>
</feature>
<reference evidence="7 8" key="1">
    <citation type="submission" date="2017-03" db="EMBL/GenBank/DDBJ databases">
        <title>Genomes of endolithic fungi from Antarctica.</title>
        <authorList>
            <person name="Coleine C."/>
            <person name="Masonjones S."/>
            <person name="Stajich J.E."/>
        </authorList>
    </citation>
    <scope>NUCLEOTIDE SEQUENCE [LARGE SCALE GENOMIC DNA]</scope>
    <source>
        <strain evidence="7 8">CCFEE 5187</strain>
    </source>
</reference>
<keyword evidence="5" id="KW-0378">Hydrolase</keyword>
<dbReference type="InterPro" id="IPR027417">
    <property type="entry name" value="P-loop_NTPase"/>
</dbReference>
<evidence type="ECO:0000256" key="1">
    <source>
        <dbReference type="ARBA" id="ARBA00006914"/>
    </source>
</evidence>
<name>A0A4U0VL30_9PEZI</name>
<proteinExistence type="inferred from homology"/>
<evidence type="ECO:0000256" key="4">
    <source>
        <dbReference type="ARBA" id="ARBA00056429"/>
    </source>
</evidence>
<dbReference type="PANTHER" id="PTHR23078:SF3">
    <property type="entry name" value="VESICLE-FUSING ATPASE"/>
    <property type="match status" value="1"/>
</dbReference>
<keyword evidence="2 5" id="KW-0547">Nucleotide-binding</keyword>
<evidence type="ECO:0000256" key="2">
    <source>
        <dbReference type="ARBA" id="ARBA00022741"/>
    </source>
</evidence>
<evidence type="ECO:0000256" key="5">
    <source>
        <dbReference type="RuleBase" id="RU367045"/>
    </source>
</evidence>
<protein>
    <recommendedName>
        <fullName evidence="5">Vesicular-fusion protein SEC18</fullName>
    </recommendedName>
</protein>
<comment type="function">
    <text evidence="4 5">Required for vesicle-mediated transport. Catalyzes the fusion of transport vesicles within the Golgi cisternae. Is also required for transport from the endoplasmic reticulum to the Golgi stack. Seems to function as a fusion protein required for the delivery of cargo proteins to all compartments of the Golgi stack independent of vesicle origin.</text>
</comment>
<dbReference type="FunFam" id="3.40.50.300:FF:000166">
    <property type="entry name" value="vesicle-fusing ATPase isoform X1"/>
    <property type="match status" value="1"/>
</dbReference>
<comment type="similarity">
    <text evidence="1 5">Belongs to the AAA ATPase family.</text>
</comment>
<dbReference type="OrthoDB" id="9982946at2759"/>
<dbReference type="SUPFAM" id="SSF52540">
    <property type="entry name" value="P-loop containing nucleoside triphosphate hydrolases"/>
    <property type="match status" value="1"/>
</dbReference>
<keyword evidence="8" id="KW-1185">Reference proteome</keyword>
<evidence type="ECO:0000313" key="7">
    <source>
        <dbReference type="EMBL" id="TKA49978.1"/>
    </source>
</evidence>
<dbReference type="GO" id="GO:0035494">
    <property type="term" value="P:SNARE complex disassembly"/>
    <property type="evidence" value="ECO:0007669"/>
    <property type="project" value="InterPro"/>
</dbReference>
<evidence type="ECO:0000259" key="6">
    <source>
        <dbReference type="Pfam" id="PF00004"/>
    </source>
</evidence>
<keyword evidence="5" id="KW-0653">Protein transport</keyword>
<keyword evidence="5" id="KW-0813">Transport</keyword>
<dbReference type="PANTHER" id="PTHR23078">
    <property type="entry name" value="VESICULAR-FUSION PROTEIN NSF"/>
    <property type="match status" value="1"/>
</dbReference>
<accession>A0A4U0VL30</accession>
<dbReference type="GO" id="GO:0016887">
    <property type="term" value="F:ATP hydrolysis activity"/>
    <property type="evidence" value="ECO:0007669"/>
    <property type="project" value="InterPro"/>
</dbReference>
<dbReference type="EMBL" id="NAJN01002687">
    <property type="protein sequence ID" value="TKA49978.1"/>
    <property type="molecule type" value="Genomic_DNA"/>
</dbReference>
<dbReference type="Pfam" id="PF00004">
    <property type="entry name" value="AAA"/>
    <property type="match status" value="1"/>
</dbReference>
<keyword evidence="5" id="KW-0963">Cytoplasm</keyword>
<dbReference type="GO" id="GO:0005524">
    <property type="term" value="F:ATP binding"/>
    <property type="evidence" value="ECO:0007669"/>
    <property type="project" value="UniProtKB-UniRule"/>
</dbReference>
<comment type="caution">
    <text evidence="7">The sequence shown here is derived from an EMBL/GenBank/DDBJ whole genome shotgun (WGS) entry which is preliminary data.</text>
</comment>
<gene>
    <name evidence="7" type="ORF">B0A49_12861</name>
</gene>
<keyword evidence="5" id="KW-0931">ER-Golgi transport</keyword>
<dbReference type="GO" id="GO:0006891">
    <property type="term" value="P:intra-Golgi vesicle-mediated transport"/>
    <property type="evidence" value="ECO:0007669"/>
    <property type="project" value="TreeGrafter"/>
</dbReference>
<dbReference type="Gene3D" id="1.10.8.60">
    <property type="match status" value="1"/>
</dbReference>
<sequence>MAMDSGFPFIKLISPEDMIGFSEMQKVQQLSKVFMDAYKSPLNVVVIDNIELLVDWVPIGPRFSNSVLAALKVLLGKQPPKGRRLIIFATTTERSILQQLDLADRFDAEIAVPNVNTHQELSHILRQSGAFSDQDIARSMNEIQEITGSAEVGVGIKKILTGIETAKQDDDLPGRFARVMSQAIAARGFA</sequence>
<dbReference type="GO" id="GO:0005795">
    <property type="term" value="C:Golgi stack"/>
    <property type="evidence" value="ECO:0007669"/>
    <property type="project" value="TreeGrafter"/>
</dbReference>
<dbReference type="AlphaFoldDB" id="A0A4U0VL30"/>
<dbReference type="InterPro" id="IPR039812">
    <property type="entry name" value="Vesicle-fus_ATPase"/>
</dbReference>
<dbReference type="GO" id="GO:0043001">
    <property type="term" value="P:Golgi to plasma membrane protein transport"/>
    <property type="evidence" value="ECO:0007669"/>
    <property type="project" value="TreeGrafter"/>
</dbReference>
<keyword evidence="3 5" id="KW-0067">ATP-binding</keyword>
<dbReference type="CDD" id="cd00009">
    <property type="entry name" value="AAA"/>
    <property type="match status" value="1"/>
</dbReference>
<organism evidence="7 8">
    <name type="scientific">Cryomyces minteri</name>
    <dbReference type="NCBI Taxonomy" id="331657"/>
    <lineage>
        <taxon>Eukaryota</taxon>
        <taxon>Fungi</taxon>
        <taxon>Dikarya</taxon>
        <taxon>Ascomycota</taxon>
        <taxon>Pezizomycotina</taxon>
        <taxon>Dothideomycetes</taxon>
        <taxon>Dothideomycetes incertae sedis</taxon>
        <taxon>Cryomyces</taxon>
    </lineage>
</organism>
<dbReference type="STRING" id="331657.A0A4U0VL30"/>
<dbReference type="Proteomes" id="UP000308768">
    <property type="component" value="Unassembled WGS sequence"/>
</dbReference>
<evidence type="ECO:0000256" key="3">
    <source>
        <dbReference type="ARBA" id="ARBA00022840"/>
    </source>
</evidence>
<dbReference type="InterPro" id="IPR003959">
    <property type="entry name" value="ATPase_AAA_core"/>
</dbReference>
<comment type="subcellular location">
    <subcellularLocation>
        <location evidence="5">Cytoplasm</location>
    </subcellularLocation>
</comment>
<evidence type="ECO:0000313" key="8">
    <source>
        <dbReference type="Proteomes" id="UP000308768"/>
    </source>
</evidence>
<dbReference type="Gene3D" id="3.40.50.300">
    <property type="entry name" value="P-loop containing nucleotide triphosphate hydrolases"/>
    <property type="match status" value="1"/>
</dbReference>